<name>A0ABX0PFJ5_9BURK</name>
<comment type="caution">
    <text evidence="1">The sequence shown here is derived from an EMBL/GenBank/DDBJ whole genome shotgun (WGS) entry which is preliminary data.</text>
</comment>
<proteinExistence type="predicted"/>
<evidence type="ECO:0000313" key="2">
    <source>
        <dbReference type="Proteomes" id="UP000716322"/>
    </source>
</evidence>
<keyword evidence="2" id="KW-1185">Reference proteome</keyword>
<organism evidence="1 2">
    <name type="scientific">Telluria antibiotica</name>
    <dbReference type="NCBI Taxonomy" id="2717319"/>
    <lineage>
        <taxon>Bacteria</taxon>
        <taxon>Pseudomonadati</taxon>
        <taxon>Pseudomonadota</taxon>
        <taxon>Betaproteobacteria</taxon>
        <taxon>Burkholderiales</taxon>
        <taxon>Oxalobacteraceae</taxon>
        <taxon>Telluria group</taxon>
        <taxon>Telluria</taxon>
    </lineage>
</organism>
<evidence type="ECO:0000313" key="1">
    <source>
        <dbReference type="EMBL" id="NIA56182.1"/>
    </source>
</evidence>
<dbReference type="EMBL" id="JAAQOM010000013">
    <property type="protein sequence ID" value="NIA56182.1"/>
    <property type="molecule type" value="Genomic_DNA"/>
</dbReference>
<reference evidence="1 2" key="1">
    <citation type="submission" date="2020-03" db="EMBL/GenBank/DDBJ databases">
        <title>Genome sequence of strain Massilia sp. TW-1.</title>
        <authorList>
            <person name="Chaudhary D.K."/>
        </authorList>
    </citation>
    <scope>NUCLEOTIDE SEQUENCE [LARGE SCALE GENOMIC DNA]</scope>
    <source>
        <strain evidence="1 2">TW-1</strain>
    </source>
</reference>
<dbReference type="RefSeq" id="WP_166861771.1">
    <property type="nucleotide sequence ID" value="NZ_JAAQOM010000013.1"/>
</dbReference>
<protein>
    <submittedName>
        <fullName evidence="1">Uncharacterized protein</fullName>
    </submittedName>
</protein>
<accession>A0ABX0PFJ5</accession>
<gene>
    <name evidence="1" type="ORF">HAV22_21345</name>
</gene>
<sequence>MIRFGRLNLEQARVAIAPMVGNPKWDTSDGLIGVDGLLGGGVAFEVSDEGGPLAVIVVEQVQHENGRELEIRVARQIAANTDLTTQVLPEVERFFGVGCKSVSVWTRRPGLMRKLAKAGYGQAAVLMRKGI</sequence>
<dbReference type="Proteomes" id="UP000716322">
    <property type="component" value="Unassembled WGS sequence"/>
</dbReference>